<dbReference type="InterPro" id="IPR035973">
    <property type="entry name" value="Cyt_c_oxidase_su3-like_sf"/>
</dbReference>
<dbReference type="EC" id="7.1.1.9" evidence="3"/>
<dbReference type="GO" id="GO:0004129">
    <property type="term" value="F:cytochrome-c oxidase activity"/>
    <property type="evidence" value="ECO:0007669"/>
    <property type="project" value="UniProtKB-EC"/>
</dbReference>
<accession>A0A3A8ID86</accession>
<dbReference type="Proteomes" id="UP000563426">
    <property type="component" value="Unassembled WGS sequence"/>
</dbReference>
<evidence type="ECO:0000256" key="4">
    <source>
        <dbReference type="ARBA" id="ARBA00022692"/>
    </source>
</evidence>
<keyword evidence="7 10" id="KW-0472">Membrane</keyword>
<evidence type="ECO:0000256" key="10">
    <source>
        <dbReference type="SAM" id="Phobius"/>
    </source>
</evidence>
<evidence type="ECO:0000313" key="12">
    <source>
        <dbReference type="EMBL" id="NOK36045.1"/>
    </source>
</evidence>
<feature type="transmembrane region" description="Helical" evidence="10">
    <location>
        <begin position="135"/>
        <end position="160"/>
    </location>
</feature>
<evidence type="ECO:0000259" key="11">
    <source>
        <dbReference type="PROSITE" id="PS50253"/>
    </source>
</evidence>
<keyword evidence="13" id="KW-1185">Reference proteome</keyword>
<dbReference type="GO" id="GO:0019646">
    <property type="term" value="P:aerobic electron transport chain"/>
    <property type="evidence" value="ECO:0007669"/>
    <property type="project" value="InterPro"/>
</dbReference>
<feature type="domain" description="Heme-copper oxidase subunit III family profile" evidence="11">
    <location>
        <begin position="24"/>
        <end position="200"/>
    </location>
</feature>
<dbReference type="GO" id="GO:0005886">
    <property type="term" value="C:plasma membrane"/>
    <property type="evidence" value="ECO:0007669"/>
    <property type="project" value="UniProtKB-SubCell"/>
</dbReference>
<comment type="similarity">
    <text evidence="2 9">Belongs to the cytochrome c oxidase subunit 3 family.</text>
</comment>
<evidence type="ECO:0000256" key="7">
    <source>
        <dbReference type="ARBA" id="ARBA00023136"/>
    </source>
</evidence>
<dbReference type="SUPFAM" id="SSF81452">
    <property type="entry name" value="Cytochrome c oxidase subunit III-like"/>
    <property type="match status" value="1"/>
</dbReference>
<evidence type="ECO:0000256" key="3">
    <source>
        <dbReference type="ARBA" id="ARBA00012949"/>
    </source>
</evidence>
<sequence>MSPPRRTLDVSHLPTFAFGHRDPLWWGVTGLMAIESTAFALMFASYFYIRGNFPHFPPTALPFYVKVLAAVITGVMLLSVVPIHYANRAALKGRLRGMRWGLALGSLLGFVVVALRIVEFLWIGFRWDTHAYGSIFWFIVGMHTVHTISGSLEDLLLLGVLFKGPVEEKHLVDVHTNGRYWFFVVASWLPIYVILYLDPAVLAS</sequence>
<evidence type="ECO:0000256" key="6">
    <source>
        <dbReference type="ARBA" id="ARBA00022989"/>
    </source>
</evidence>
<keyword evidence="5" id="KW-1278">Translocase</keyword>
<proteinExistence type="inferred from homology"/>
<keyword evidence="4 9" id="KW-0812">Transmembrane</keyword>
<dbReference type="PANTHER" id="PTHR11403">
    <property type="entry name" value="CYTOCHROME C OXIDASE SUBUNIT III"/>
    <property type="match status" value="1"/>
</dbReference>
<name>A0A3A8ID86_9BACT</name>
<dbReference type="PROSITE" id="PS50253">
    <property type="entry name" value="COX3"/>
    <property type="match status" value="1"/>
</dbReference>
<dbReference type="InterPro" id="IPR000298">
    <property type="entry name" value="Cyt_c_oxidase-like_su3"/>
</dbReference>
<dbReference type="OrthoDB" id="9810850at2"/>
<feature type="transmembrane region" description="Helical" evidence="10">
    <location>
        <begin position="61"/>
        <end position="81"/>
    </location>
</feature>
<organism evidence="12 13">
    <name type="scientific">Corallococcus exercitus</name>
    <dbReference type="NCBI Taxonomy" id="2316736"/>
    <lineage>
        <taxon>Bacteria</taxon>
        <taxon>Pseudomonadati</taxon>
        <taxon>Myxococcota</taxon>
        <taxon>Myxococcia</taxon>
        <taxon>Myxococcales</taxon>
        <taxon>Cystobacterineae</taxon>
        <taxon>Myxococcaceae</taxon>
        <taxon>Corallococcus</taxon>
    </lineage>
</organism>
<dbReference type="Gene3D" id="1.20.120.80">
    <property type="entry name" value="Cytochrome c oxidase, subunit III, four-helix bundle"/>
    <property type="match status" value="1"/>
</dbReference>
<evidence type="ECO:0000256" key="8">
    <source>
        <dbReference type="ARBA" id="ARBA00031625"/>
    </source>
</evidence>
<evidence type="ECO:0000256" key="1">
    <source>
        <dbReference type="ARBA" id="ARBA00004141"/>
    </source>
</evidence>
<dbReference type="RefSeq" id="WP_120524707.1">
    <property type="nucleotide sequence ID" value="NZ_JABFJV010000141.1"/>
</dbReference>
<evidence type="ECO:0000256" key="9">
    <source>
        <dbReference type="RuleBase" id="RU003376"/>
    </source>
</evidence>
<evidence type="ECO:0000256" key="2">
    <source>
        <dbReference type="ARBA" id="ARBA00010581"/>
    </source>
</evidence>
<comment type="subcellular location">
    <subcellularLocation>
        <location evidence="9">Cell membrane</location>
        <topology evidence="9">Multi-pass membrane protein</topology>
    </subcellularLocation>
    <subcellularLocation>
        <location evidence="1">Membrane</location>
        <topology evidence="1">Multi-pass membrane protein</topology>
    </subcellularLocation>
</comment>
<evidence type="ECO:0000256" key="5">
    <source>
        <dbReference type="ARBA" id="ARBA00022967"/>
    </source>
</evidence>
<reference evidence="12 13" key="1">
    <citation type="submission" date="2020-05" db="EMBL/GenBank/DDBJ databases">
        <authorList>
            <person name="Whitworth D."/>
        </authorList>
    </citation>
    <scope>NUCLEOTIDE SEQUENCE [LARGE SCALE GENOMIC DNA]</scope>
    <source>
        <strain evidence="12 13">AB043B</strain>
    </source>
</reference>
<feature type="transmembrane region" description="Helical" evidence="10">
    <location>
        <begin position="180"/>
        <end position="197"/>
    </location>
</feature>
<dbReference type="AlphaFoldDB" id="A0A3A8ID86"/>
<dbReference type="PANTHER" id="PTHR11403:SF7">
    <property type="entry name" value="CYTOCHROME C OXIDASE SUBUNIT 3"/>
    <property type="match status" value="1"/>
</dbReference>
<feature type="transmembrane region" description="Helical" evidence="10">
    <location>
        <begin position="24"/>
        <end position="49"/>
    </location>
</feature>
<protein>
    <recommendedName>
        <fullName evidence="3">cytochrome-c oxidase</fullName>
        <ecNumber evidence="3">7.1.1.9</ecNumber>
    </recommendedName>
    <alternativeName>
        <fullName evidence="8">Cytochrome c oxidase polypeptide III</fullName>
    </alternativeName>
</protein>
<dbReference type="Pfam" id="PF00510">
    <property type="entry name" value="COX3"/>
    <property type="match status" value="1"/>
</dbReference>
<evidence type="ECO:0000313" key="13">
    <source>
        <dbReference type="Proteomes" id="UP000563426"/>
    </source>
</evidence>
<dbReference type="InterPro" id="IPR013833">
    <property type="entry name" value="Cyt_c_oxidase_su3_a-hlx"/>
</dbReference>
<dbReference type="InterPro" id="IPR024791">
    <property type="entry name" value="Cyt_c/ubiquinol_Oxase_su3"/>
</dbReference>
<keyword evidence="6 10" id="KW-1133">Transmembrane helix</keyword>
<dbReference type="EMBL" id="JABFJV010000141">
    <property type="protein sequence ID" value="NOK36045.1"/>
    <property type="molecule type" value="Genomic_DNA"/>
</dbReference>
<gene>
    <name evidence="12" type="ORF">HMI49_22850</name>
</gene>
<feature type="transmembrane region" description="Helical" evidence="10">
    <location>
        <begin position="102"/>
        <end position="123"/>
    </location>
</feature>
<comment type="caution">
    <text evidence="12">The sequence shown here is derived from an EMBL/GenBank/DDBJ whole genome shotgun (WGS) entry which is preliminary data.</text>
</comment>